<keyword evidence="1" id="KW-0175">Coiled coil</keyword>
<dbReference type="GO" id="GO:0006811">
    <property type="term" value="P:monoatomic ion transport"/>
    <property type="evidence" value="ECO:0007669"/>
    <property type="project" value="InterPro"/>
</dbReference>
<dbReference type="AlphaFoldDB" id="A0A914C4Y0"/>
<name>A0A914C4Y0_9BILA</name>
<proteinExistence type="predicted"/>
<evidence type="ECO:0000313" key="3">
    <source>
        <dbReference type="Proteomes" id="UP000887540"/>
    </source>
</evidence>
<dbReference type="SUPFAM" id="SSF90112">
    <property type="entry name" value="Neurotransmitter-gated ion-channel transmembrane pore"/>
    <property type="match status" value="1"/>
</dbReference>
<keyword evidence="3" id="KW-1185">Reference proteome</keyword>
<protein>
    <submittedName>
        <fullName evidence="4">Uncharacterized protein</fullName>
    </submittedName>
</protein>
<accession>A0A914C4Y0</accession>
<dbReference type="InterPro" id="IPR036719">
    <property type="entry name" value="Neuro-gated_channel_TM_sf"/>
</dbReference>
<evidence type="ECO:0000313" key="4">
    <source>
        <dbReference type="WBParaSite" id="ACRNAN_Path_284.g1075.t1"/>
    </source>
</evidence>
<sequence>MKDEEELRKEAIVRIRQKQALNIISGTTIRESNGVLTVPVHKPDELNLTLKSLRELVEEQRKILNKCEKDQEEQENEDEWEKIENRVDFFWIFFFEALNVVNLVFLMIVVSVPSPSIDDWLYGKNPIELLTS</sequence>
<feature type="transmembrane region" description="Helical" evidence="2">
    <location>
        <begin position="89"/>
        <end position="112"/>
    </location>
</feature>
<keyword evidence="2" id="KW-0472">Membrane</keyword>
<dbReference type="WBParaSite" id="ACRNAN_Path_284.g1075.t1">
    <property type="protein sequence ID" value="ACRNAN_Path_284.g1075.t1"/>
    <property type="gene ID" value="ACRNAN_Path_284.g1075"/>
</dbReference>
<keyword evidence="2" id="KW-1133">Transmembrane helix</keyword>
<dbReference type="GO" id="GO:0016020">
    <property type="term" value="C:membrane"/>
    <property type="evidence" value="ECO:0007669"/>
    <property type="project" value="InterPro"/>
</dbReference>
<evidence type="ECO:0000256" key="2">
    <source>
        <dbReference type="SAM" id="Phobius"/>
    </source>
</evidence>
<dbReference type="Proteomes" id="UP000887540">
    <property type="component" value="Unplaced"/>
</dbReference>
<feature type="coiled-coil region" evidence="1">
    <location>
        <begin position="50"/>
        <end position="77"/>
    </location>
</feature>
<organism evidence="3 4">
    <name type="scientific">Acrobeloides nanus</name>
    <dbReference type="NCBI Taxonomy" id="290746"/>
    <lineage>
        <taxon>Eukaryota</taxon>
        <taxon>Metazoa</taxon>
        <taxon>Ecdysozoa</taxon>
        <taxon>Nematoda</taxon>
        <taxon>Chromadorea</taxon>
        <taxon>Rhabditida</taxon>
        <taxon>Tylenchina</taxon>
        <taxon>Cephalobomorpha</taxon>
        <taxon>Cephaloboidea</taxon>
        <taxon>Cephalobidae</taxon>
        <taxon>Acrobeloides</taxon>
    </lineage>
</organism>
<evidence type="ECO:0000256" key="1">
    <source>
        <dbReference type="SAM" id="Coils"/>
    </source>
</evidence>
<keyword evidence="2" id="KW-0812">Transmembrane</keyword>
<reference evidence="4" key="1">
    <citation type="submission" date="2022-11" db="UniProtKB">
        <authorList>
            <consortium name="WormBaseParasite"/>
        </authorList>
    </citation>
    <scope>IDENTIFICATION</scope>
</reference>